<dbReference type="RefSeq" id="WP_181471525.1">
    <property type="nucleotide sequence ID" value="NZ_JACEFG010000001.1"/>
</dbReference>
<proteinExistence type="predicted"/>
<evidence type="ECO:0000313" key="1">
    <source>
        <dbReference type="EMBL" id="MBA2174532.1"/>
    </source>
</evidence>
<organism evidence="1 2">
    <name type="scientific">Halobacillus locisalis</name>
    <dbReference type="NCBI Taxonomy" id="220753"/>
    <lineage>
        <taxon>Bacteria</taxon>
        <taxon>Bacillati</taxon>
        <taxon>Bacillota</taxon>
        <taxon>Bacilli</taxon>
        <taxon>Bacillales</taxon>
        <taxon>Bacillaceae</taxon>
        <taxon>Halobacillus</taxon>
    </lineage>
</organism>
<keyword evidence="1" id="KW-0540">Nuclease</keyword>
<dbReference type="PANTHER" id="PTHR37827:SF1">
    <property type="entry name" value="HNH DOMAIN-CONTAINING PROTEIN"/>
    <property type="match status" value="1"/>
</dbReference>
<evidence type="ECO:0000313" key="2">
    <source>
        <dbReference type="Proteomes" id="UP000571017"/>
    </source>
</evidence>
<dbReference type="Proteomes" id="UP000571017">
    <property type="component" value="Unassembled WGS sequence"/>
</dbReference>
<comment type="caution">
    <text evidence="1">The sequence shown here is derived from an EMBL/GenBank/DDBJ whole genome shotgun (WGS) entry which is preliminary data.</text>
</comment>
<gene>
    <name evidence="1" type="ORF">H0266_06375</name>
</gene>
<sequence>MEKVCELCKREPVRTTEHHLIPKEYGGVDGPVAMLCGACHRQVHALFTNEELAGFYHSIERLKDHPDMMKYIRWVKKQDPEKRITTRKSNRRKR</sequence>
<reference evidence="1 2" key="1">
    <citation type="journal article" date="2004" name="Extremophiles">
        <title>Halobacillus locisalis sp. nov., a halophilic bacterium isolated from a marine solar saltern of the Yellow Sea in Korea.</title>
        <authorList>
            <person name="Yoon J.H."/>
            <person name="Kang K.H."/>
            <person name="Oh T.K."/>
            <person name="Park Y.H."/>
        </authorList>
    </citation>
    <scope>NUCLEOTIDE SEQUENCE [LARGE SCALE GENOMIC DNA]</scope>
    <source>
        <strain evidence="1 2">KCTC 3788</strain>
    </source>
</reference>
<dbReference type="AlphaFoldDB" id="A0A838CQY8"/>
<dbReference type="GO" id="GO:0004519">
    <property type="term" value="F:endonuclease activity"/>
    <property type="evidence" value="ECO:0007669"/>
    <property type="project" value="UniProtKB-KW"/>
</dbReference>
<keyword evidence="1" id="KW-0378">Hydrolase</keyword>
<name>A0A838CQY8_9BACI</name>
<dbReference type="PANTHER" id="PTHR37827">
    <property type="entry name" value="TUDOR DOMAIN-CONTAINING PROTEIN"/>
    <property type="match status" value="1"/>
</dbReference>
<keyword evidence="1" id="KW-0255">Endonuclease</keyword>
<accession>A0A838CQY8</accession>
<protein>
    <submittedName>
        <fullName evidence="1">HNH endonuclease</fullName>
    </submittedName>
</protein>
<dbReference type="EMBL" id="JACEFG010000001">
    <property type="protein sequence ID" value="MBA2174532.1"/>
    <property type="molecule type" value="Genomic_DNA"/>
</dbReference>
<keyword evidence="2" id="KW-1185">Reference proteome</keyword>